<feature type="transmembrane region" description="Helical" evidence="1">
    <location>
        <begin position="202"/>
        <end position="221"/>
    </location>
</feature>
<protein>
    <submittedName>
        <fullName evidence="3">DMT family transporter</fullName>
    </submittedName>
</protein>
<feature type="transmembrane region" description="Helical" evidence="1">
    <location>
        <begin position="88"/>
        <end position="105"/>
    </location>
</feature>
<dbReference type="GO" id="GO:0016020">
    <property type="term" value="C:membrane"/>
    <property type="evidence" value="ECO:0007669"/>
    <property type="project" value="InterPro"/>
</dbReference>
<evidence type="ECO:0000313" key="4">
    <source>
        <dbReference type="Proteomes" id="UP000305674"/>
    </source>
</evidence>
<feature type="transmembrane region" description="Helical" evidence="1">
    <location>
        <begin position="174"/>
        <end position="190"/>
    </location>
</feature>
<reference evidence="3 4" key="1">
    <citation type="submission" date="2019-04" db="EMBL/GenBank/DDBJ databases">
        <authorList>
            <person name="Hwang J.C."/>
        </authorList>
    </citation>
    <scope>NUCLEOTIDE SEQUENCE [LARGE SCALE GENOMIC DNA]</scope>
    <source>
        <strain evidence="3 4">IMCC35001</strain>
    </source>
</reference>
<organism evidence="3 4">
    <name type="scientific">Ferrimonas sediminicola</name>
    <dbReference type="NCBI Taxonomy" id="2569538"/>
    <lineage>
        <taxon>Bacteria</taxon>
        <taxon>Pseudomonadati</taxon>
        <taxon>Pseudomonadota</taxon>
        <taxon>Gammaproteobacteria</taxon>
        <taxon>Alteromonadales</taxon>
        <taxon>Ferrimonadaceae</taxon>
        <taxon>Ferrimonas</taxon>
    </lineage>
</organism>
<dbReference type="InterPro" id="IPR037185">
    <property type="entry name" value="EmrE-like"/>
</dbReference>
<dbReference type="AlphaFoldDB" id="A0A4V5NVP9"/>
<evidence type="ECO:0000259" key="2">
    <source>
        <dbReference type="Pfam" id="PF00892"/>
    </source>
</evidence>
<dbReference type="Proteomes" id="UP000305674">
    <property type="component" value="Unassembled WGS sequence"/>
</dbReference>
<evidence type="ECO:0000256" key="1">
    <source>
        <dbReference type="SAM" id="Phobius"/>
    </source>
</evidence>
<dbReference type="InterPro" id="IPR000620">
    <property type="entry name" value="EamA_dom"/>
</dbReference>
<dbReference type="EMBL" id="SWCI01000001">
    <property type="protein sequence ID" value="TKB51371.1"/>
    <property type="molecule type" value="Genomic_DNA"/>
</dbReference>
<comment type="caution">
    <text evidence="3">The sequence shown here is derived from an EMBL/GenBank/DDBJ whole genome shotgun (WGS) entry which is preliminary data.</text>
</comment>
<name>A0A4V5NVP9_9GAMM</name>
<dbReference type="PANTHER" id="PTHR22911">
    <property type="entry name" value="ACYL-MALONYL CONDENSING ENZYME-RELATED"/>
    <property type="match status" value="1"/>
</dbReference>
<keyword evidence="1" id="KW-0812">Transmembrane</keyword>
<gene>
    <name evidence="3" type="ORF">FCL40_02095</name>
</gene>
<feature type="transmembrane region" description="Helical" evidence="1">
    <location>
        <begin position="32"/>
        <end position="50"/>
    </location>
</feature>
<dbReference type="Pfam" id="PF00892">
    <property type="entry name" value="EamA"/>
    <property type="match status" value="2"/>
</dbReference>
<sequence length="290" mass="30814">MSPLLQLHLAVLLFGGTALFSALIPLPATEITAFRATIASLVLASVVGYRRGHLKLQHYRDYGVITLLGIIVGLHWVSYFAAMQASSVAIGMIAFFTYPVMTVIAEPLLQKRLPKGADLLSAMVVLAGIVLLVPAPTLSNNLTLGVALGVISAALFTARNLIQKRWFSGYDGPTTMAYQTGIAALMLLPWCGQAPTELDAEGLGLLLLLAVVFTALPHALMSQSLRHLAAKTVSLVGCLQPLYGVTLAALVLAQWPDGRTLLGGCLVVCAALFETHQQSSARAKKSQSNR</sequence>
<feature type="domain" description="EamA" evidence="2">
    <location>
        <begin position="144"/>
        <end position="273"/>
    </location>
</feature>
<proteinExistence type="predicted"/>
<dbReference type="OrthoDB" id="9150437at2"/>
<feature type="transmembrane region" description="Helical" evidence="1">
    <location>
        <begin position="142"/>
        <end position="162"/>
    </location>
</feature>
<evidence type="ECO:0000313" key="3">
    <source>
        <dbReference type="EMBL" id="TKB51371.1"/>
    </source>
</evidence>
<keyword evidence="4" id="KW-1185">Reference proteome</keyword>
<dbReference type="SUPFAM" id="SSF103481">
    <property type="entry name" value="Multidrug resistance efflux transporter EmrE"/>
    <property type="match status" value="2"/>
</dbReference>
<feature type="transmembrane region" description="Helical" evidence="1">
    <location>
        <begin position="233"/>
        <end position="252"/>
    </location>
</feature>
<feature type="transmembrane region" description="Helical" evidence="1">
    <location>
        <begin position="62"/>
        <end position="82"/>
    </location>
</feature>
<feature type="domain" description="EamA" evidence="2">
    <location>
        <begin position="5"/>
        <end position="132"/>
    </location>
</feature>
<dbReference type="RefSeq" id="WP_136850866.1">
    <property type="nucleotide sequence ID" value="NZ_SWCI01000001.1"/>
</dbReference>
<accession>A0A4V5NVP9</accession>
<feature type="transmembrane region" description="Helical" evidence="1">
    <location>
        <begin position="117"/>
        <end position="136"/>
    </location>
</feature>
<keyword evidence="1" id="KW-0472">Membrane</keyword>
<dbReference type="PANTHER" id="PTHR22911:SF79">
    <property type="entry name" value="MOBA-LIKE NTP TRANSFERASE DOMAIN-CONTAINING PROTEIN"/>
    <property type="match status" value="1"/>
</dbReference>
<keyword evidence="1" id="KW-1133">Transmembrane helix</keyword>